<evidence type="ECO:0000313" key="3">
    <source>
        <dbReference type="Proteomes" id="UP000217163"/>
    </source>
</evidence>
<evidence type="ECO:0000256" key="1">
    <source>
        <dbReference type="SAM" id="SignalP"/>
    </source>
</evidence>
<comment type="caution">
    <text evidence="2">The sequence shown here is derived from an EMBL/GenBank/DDBJ whole genome shotgun (WGS) entry which is preliminary data.</text>
</comment>
<name>A0A261WMC3_9PSED</name>
<feature type="signal peptide" evidence="1">
    <location>
        <begin position="1"/>
        <end position="20"/>
    </location>
</feature>
<keyword evidence="1" id="KW-0732">Signal</keyword>
<protein>
    <submittedName>
        <fullName evidence="2">Uncharacterized protein</fullName>
    </submittedName>
</protein>
<dbReference type="Proteomes" id="UP000217163">
    <property type="component" value="Unassembled WGS sequence"/>
</dbReference>
<proteinExistence type="predicted"/>
<gene>
    <name evidence="2" type="ORF">CFN58_04895</name>
</gene>
<dbReference type="AlphaFoldDB" id="A0A261WMC3"/>
<organism evidence="2 3">
    <name type="scientific">Pseudomonas avellanae</name>
    <dbReference type="NCBI Taxonomy" id="46257"/>
    <lineage>
        <taxon>Bacteria</taxon>
        <taxon>Pseudomonadati</taxon>
        <taxon>Pseudomonadota</taxon>
        <taxon>Gammaproteobacteria</taxon>
        <taxon>Pseudomonadales</taxon>
        <taxon>Pseudomonadaceae</taxon>
        <taxon>Pseudomonas</taxon>
    </lineage>
</organism>
<reference evidence="3" key="1">
    <citation type="journal article" date="2016" name="Sci. Rep.">
        <title>Genome analysis of the kiwifruit canker pathogen Pseudomonas syringae pv. actinidiae biovar 5.</title>
        <authorList>
            <person name="Fujikawa T."/>
            <person name="Sawada H."/>
        </authorList>
    </citation>
    <scope>NUCLEOTIDE SEQUENCE [LARGE SCALE GENOMIC DNA]</scope>
    <source>
        <strain evidence="3">MAFF 212061</strain>
    </source>
</reference>
<accession>A0A261WMC3</accession>
<dbReference type="EMBL" id="NKQU01000067">
    <property type="protein sequence ID" value="OZI87289.1"/>
    <property type="molecule type" value="Genomic_DNA"/>
</dbReference>
<feature type="chain" id="PRO_5012447237" evidence="1">
    <location>
        <begin position="21"/>
        <end position="126"/>
    </location>
</feature>
<sequence>MKSLLLTTVLLSSAVSGAEASPIQSGPNPTQFTGRVFTLAADDPLNQIKPPAKIGYPALILDKLMTVRTDIGQEITTDRVQFVLDDGVRITNGARAELDCSFVMGAETQHHFEPLFCGQSKLKSLD</sequence>
<evidence type="ECO:0000313" key="2">
    <source>
        <dbReference type="EMBL" id="OZI87289.1"/>
    </source>
</evidence>